<name>A0A834WCC3_9FABA</name>
<feature type="transmembrane region" description="Helical" evidence="1">
    <location>
        <begin position="12"/>
        <end position="41"/>
    </location>
</feature>
<keyword evidence="1" id="KW-0472">Membrane</keyword>
<dbReference type="PANTHER" id="PTHR23272:SF187">
    <property type="entry name" value="AC9 TRANSPOSASE-RELATED"/>
    <property type="match status" value="1"/>
</dbReference>
<dbReference type="EMBL" id="JAAIUW010000010">
    <property type="protein sequence ID" value="KAF7811984.1"/>
    <property type="molecule type" value="Genomic_DNA"/>
</dbReference>
<dbReference type="SUPFAM" id="SSF53098">
    <property type="entry name" value="Ribonuclease H-like"/>
    <property type="match status" value="1"/>
</dbReference>
<dbReference type="GO" id="GO:0046983">
    <property type="term" value="F:protein dimerization activity"/>
    <property type="evidence" value="ECO:0007669"/>
    <property type="project" value="InterPro"/>
</dbReference>
<dbReference type="InterPro" id="IPR008906">
    <property type="entry name" value="HATC_C_dom"/>
</dbReference>
<gene>
    <name evidence="3" type="ORF">G2W53_032960</name>
</gene>
<dbReference type="PANTHER" id="PTHR23272">
    <property type="entry name" value="BED FINGER-RELATED"/>
    <property type="match status" value="1"/>
</dbReference>
<keyword evidence="1" id="KW-0812">Transmembrane</keyword>
<keyword evidence="4" id="KW-1185">Reference proteome</keyword>
<accession>A0A834WCC3</accession>
<evidence type="ECO:0000313" key="4">
    <source>
        <dbReference type="Proteomes" id="UP000634136"/>
    </source>
</evidence>
<reference evidence="3" key="1">
    <citation type="submission" date="2020-09" db="EMBL/GenBank/DDBJ databases">
        <title>Genome-Enabled Discovery of Anthraquinone Biosynthesis in Senna tora.</title>
        <authorList>
            <person name="Kang S.-H."/>
            <person name="Pandey R.P."/>
            <person name="Lee C.-M."/>
            <person name="Sim J.-S."/>
            <person name="Jeong J.-T."/>
            <person name="Choi B.-S."/>
            <person name="Jung M."/>
            <person name="Ginzburg D."/>
            <person name="Zhao K."/>
            <person name="Won S.Y."/>
            <person name="Oh T.-J."/>
            <person name="Yu Y."/>
            <person name="Kim N.-H."/>
            <person name="Lee O.R."/>
            <person name="Lee T.-H."/>
            <person name="Bashyal P."/>
            <person name="Kim T.-S."/>
            <person name="Lee W.-H."/>
            <person name="Kawkins C."/>
            <person name="Kim C.-K."/>
            <person name="Kim J.S."/>
            <person name="Ahn B.O."/>
            <person name="Rhee S.Y."/>
            <person name="Sohng J.K."/>
        </authorList>
    </citation>
    <scope>NUCLEOTIDE SEQUENCE</scope>
    <source>
        <tissue evidence="3">Leaf</tissue>
    </source>
</reference>
<dbReference type="AlphaFoldDB" id="A0A834WCC3"/>
<protein>
    <submittedName>
        <fullName evidence="3">Zinc finger BED domain-containing protein DAYSLEEPER-like</fullName>
    </submittedName>
</protein>
<sequence length="262" mass="29292">MFQSSGGWRPAPFYWVIVLVHYALISVVSIIFMGTTILVFVDFIARSLRLWWGVETAGGLPQSAVLIVQMGFLPVADQEGTAAGALQRNSLPLHNMALVLWYLQDMGVIRVRFVVVKWYLCAERMGLGVRRSLVTWRLVSEVEVGDLASDSPRFVVACPRTGFLDLLGKFLDFLIAVGHPPYGDKAIDEESGMANLLQFLHSSSSSSTVKSELDRYFEKANLPWSPDFDILNWWKINGITYPTIQAIARDFLAILVFTVASE</sequence>
<dbReference type="OrthoDB" id="3270175at2759"/>
<evidence type="ECO:0000313" key="3">
    <source>
        <dbReference type="EMBL" id="KAF7811984.1"/>
    </source>
</evidence>
<evidence type="ECO:0000256" key="1">
    <source>
        <dbReference type="SAM" id="Phobius"/>
    </source>
</evidence>
<dbReference type="Pfam" id="PF05699">
    <property type="entry name" value="Dimer_Tnp_hAT"/>
    <property type="match status" value="1"/>
</dbReference>
<feature type="domain" description="HAT C-terminal dimerisation" evidence="2">
    <location>
        <begin position="212"/>
        <end position="262"/>
    </location>
</feature>
<organism evidence="3 4">
    <name type="scientific">Senna tora</name>
    <dbReference type="NCBI Taxonomy" id="362788"/>
    <lineage>
        <taxon>Eukaryota</taxon>
        <taxon>Viridiplantae</taxon>
        <taxon>Streptophyta</taxon>
        <taxon>Embryophyta</taxon>
        <taxon>Tracheophyta</taxon>
        <taxon>Spermatophyta</taxon>
        <taxon>Magnoliopsida</taxon>
        <taxon>eudicotyledons</taxon>
        <taxon>Gunneridae</taxon>
        <taxon>Pentapetalae</taxon>
        <taxon>rosids</taxon>
        <taxon>fabids</taxon>
        <taxon>Fabales</taxon>
        <taxon>Fabaceae</taxon>
        <taxon>Caesalpinioideae</taxon>
        <taxon>Cassia clade</taxon>
        <taxon>Senna</taxon>
    </lineage>
</organism>
<proteinExistence type="predicted"/>
<dbReference type="Proteomes" id="UP000634136">
    <property type="component" value="Unassembled WGS sequence"/>
</dbReference>
<comment type="caution">
    <text evidence="3">The sequence shown here is derived from an EMBL/GenBank/DDBJ whole genome shotgun (WGS) entry which is preliminary data.</text>
</comment>
<dbReference type="InterPro" id="IPR012337">
    <property type="entry name" value="RNaseH-like_sf"/>
</dbReference>
<keyword evidence="1" id="KW-1133">Transmembrane helix</keyword>
<evidence type="ECO:0000259" key="2">
    <source>
        <dbReference type="Pfam" id="PF05699"/>
    </source>
</evidence>